<dbReference type="Proteomes" id="UP000665020">
    <property type="component" value="Chromosome"/>
</dbReference>
<dbReference type="EMBL" id="CP046640">
    <property type="protein sequence ID" value="QTL98588.1"/>
    <property type="molecule type" value="Genomic_DNA"/>
</dbReference>
<dbReference type="AlphaFoldDB" id="A0A8A7KFV5"/>
<evidence type="ECO:0000313" key="1">
    <source>
        <dbReference type="EMBL" id="QTL98588.1"/>
    </source>
</evidence>
<dbReference type="InterPro" id="IPR014199">
    <property type="entry name" value="Spore_YtxC"/>
</dbReference>
<organism evidence="1 2">
    <name type="scientific">Iocasia fonsfrigidae</name>
    <dbReference type="NCBI Taxonomy" id="2682810"/>
    <lineage>
        <taxon>Bacteria</taxon>
        <taxon>Bacillati</taxon>
        <taxon>Bacillota</taxon>
        <taxon>Clostridia</taxon>
        <taxon>Halanaerobiales</taxon>
        <taxon>Halanaerobiaceae</taxon>
        <taxon>Iocasia</taxon>
    </lineage>
</organism>
<dbReference type="Pfam" id="PF08812">
    <property type="entry name" value="YtxC"/>
    <property type="match status" value="1"/>
</dbReference>
<reference evidence="1" key="1">
    <citation type="submission" date="2019-12" db="EMBL/GenBank/DDBJ databases">
        <authorList>
            <person name="zhang j."/>
            <person name="sun C.M."/>
        </authorList>
    </citation>
    <scope>NUCLEOTIDE SEQUENCE</scope>
    <source>
        <strain evidence="1">NS-1</strain>
    </source>
</reference>
<dbReference type="KEGG" id="ifn:GM661_11740"/>
<protein>
    <submittedName>
        <fullName evidence="1">Putative sporulation protein YtxC</fullName>
    </submittedName>
</protein>
<keyword evidence="2" id="KW-1185">Reference proteome</keyword>
<dbReference type="RefSeq" id="WP_230866996.1">
    <property type="nucleotide sequence ID" value="NZ_CP046640.1"/>
</dbReference>
<accession>A0A8A7KFV5</accession>
<name>A0A8A7KFV5_9FIRM</name>
<evidence type="ECO:0000313" key="2">
    <source>
        <dbReference type="Proteomes" id="UP000665020"/>
    </source>
</evidence>
<proteinExistence type="predicted"/>
<gene>
    <name evidence="1" type="ORF">GM661_11740</name>
</gene>
<sequence length="281" mass="33174">MGITISTLDFSNEIKDKLQQKLGQSLIFAEEESKGYTLFKIDFEQNKKINALEYIAGIIADIVIDSLEIKFITRIIRHKYQQFSGDERDKIQELTLNRLNEEGMRKNKLRPDEMFNKLVRKQEVMKEIQKYFNKNQDINIEGFVRFRLKDYISDLNCAVEEAVDDYIIEKEYNEFIELLKYFVDLQEPRISMVHVLQKEDKSFQIYDKLGNKINNEYLEGYLSEMFDEDVEHEDLLISALINVAPVKIILHFDDSETEETVKKIFGDRVEVCTGCQMCKKN</sequence>